<dbReference type="AlphaFoldDB" id="A0A6G1FWD4"/>
<dbReference type="GeneID" id="54417193"/>
<reference evidence="6" key="2">
    <citation type="submission" date="2020-04" db="EMBL/GenBank/DDBJ databases">
        <authorList>
            <consortium name="NCBI Genome Project"/>
        </authorList>
    </citation>
    <scope>NUCLEOTIDE SEQUENCE</scope>
    <source>
        <strain evidence="6">CBS 781.70</strain>
    </source>
</reference>
<dbReference type="Gene3D" id="3.30.565.10">
    <property type="entry name" value="Histidine kinase-like ATPase, C-terminal domain"/>
    <property type="match status" value="1"/>
</dbReference>
<dbReference type="InterPro" id="IPR038973">
    <property type="entry name" value="MutL/Mlh/Pms-like"/>
</dbReference>
<dbReference type="InterPro" id="IPR042120">
    <property type="entry name" value="MutL_C_dimsub"/>
</dbReference>
<sequence length="993" mass="109418">MHPLTSIRRLPDEVVAQIKSSSTITSLCAVALGLIRNSLDAAASRIEIEVDFNRGNCIVEDDGVGILPSEFHEGGGLGKQYHTSKFDSETELYGNNGLFLSALKSVSLLTVSSRHRTHKSCNSVVFHRSKVMARHLPAPVHHELSRGSHGTRVMVRDLFGNLPVRVKQRAASADSKVETERLWEDLKRSVVALLLGWGRECALVVKDRAHTFSFLPSNASRYRGEALGDVSRHSFDLPFSLSLLNQSRLILNNDPKQWIPAAASSRELGIKGAISLEPSPTRQVQFISLGIRPLTAETGHNVLYEHINRLFNLSSYGQTDQDAESDGENPSPSKTGRDSPGADFTLRQLRASRKGADRWPMFVLRITIKQTEEHSGLNADISNESGLQAILDILNVMVTQWLAAHHFRPKKLHMERRQTRSPAKETPFKILSRDALDDSASSHGQPAHPTLPSTAPSAGYLRTPQKRKLSTPNDLTLRPKTAKFQDGRLPADINRSVGFSENRPTSPAESTSSTRTPCETPTKSTSSAALQDNEDIQQMQGAQDVEAMVWTDPVTGQKHLVNSRTGVLLPRKIGPTHVDRGQQSRYAFILEESKKAHASHKSKAGAQEREVPEITGGWLADVLKSWTNPVFPTAENHIPTVGFTAQFGDTNKDRSSRSSTNAIKQAFQEISPSTASRISRISLQCAKVLSQVDKKFILVQVPSDAHPGAELLVLIDQHAADERVRVEALLTALCEPPPNSAVTKGDIISRRNHVQLSTPIQFQVTPREADLFGLHAPSFADWAIVYDILPSTLDKRPRSGDTTDVDDNRATVSVKTLPTTISERCKSEPKILISLLRAEVWKLAESSGGGSGSWARTRPVMALQSDEGSRDTTSPSWLKETHTAPVELINLINSRACRSAIMFNDALSVAECEDLVKRLGGCAFPFQCAHGRPSMIPLVELPACNEGGQDTERGPSLGLQFRGANDGKPKFAQQWTRWRKEERERNRKTNEMD</sequence>
<dbReference type="OrthoDB" id="429932at2759"/>
<protein>
    <recommendedName>
        <fullName evidence="3">MutL C-terminal dimerisation domain-containing protein</fullName>
    </recommendedName>
</protein>
<comment type="similarity">
    <text evidence="1">Belongs to the DNA mismatch repair MutL/HexB family.</text>
</comment>
<feature type="compositionally biased region" description="Basic and acidic residues" evidence="2">
    <location>
        <begin position="978"/>
        <end position="993"/>
    </location>
</feature>
<evidence type="ECO:0000313" key="5">
    <source>
        <dbReference type="Proteomes" id="UP000504638"/>
    </source>
</evidence>
<dbReference type="InterPro" id="IPR036890">
    <property type="entry name" value="HATPase_C_sf"/>
</dbReference>
<dbReference type="RefSeq" id="XP_033531836.1">
    <property type="nucleotide sequence ID" value="XM_033676623.1"/>
</dbReference>
<dbReference type="InterPro" id="IPR037198">
    <property type="entry name" value="MutL_C_sf"/>
</dbReference>
<dbReference type="GO" id="GO:0140664">
    <property type="term" value="F:ATP-dependent DNA damage sensor activity"/>
    <property type="evidence" value="ECO:0007669"/>
    <property type="project" value="InterPro"/>
</dbReference>
<dbReference type="PANTHER" id="PTHR10073:SF47">
    <property type="entry name" value="DNA MISMATCH REPAIR PROTEIN MLH3"/>
    <property type="match status" value="1"/>
</dbReference>
<name>A0A6G1FWD4_9PEZI</name>
<gene>
    <name evidence="4 6" type="ORF">P152DRAFT_401737</name>
</gene>
<reference evidence="4 6" key="1">
    <citation type="submission" date="2020-01" db="EMBL/GenBank/DDBJ databases">
        <authorList>
            <consortium name="DOE Joint Genome Institute"/>
            <person name="Haridas S."/>
            <person name="Albert R."/>
            <person name="Binder M."/>
            <person name="Bloem J."/>
            <person name="Labutti K."/>
            <person name="Salamov A."/>
            <person name="Andreopoulos B."/>
            <person name="Baker S.E."/>
            <person name="Barry K."/>
            <person name="Bills G."/>
            <person name="Bluhm B.H."/>
            <person name="Cannon C."/>
            <person name="Castanera R."/>
            <person name="Culley D.E."/>
            <person name="Daum C."/>
            <person name="Ezra D."/>
            <person name="Gonzalez J.B."/>
            <person name="Henrissat B."/>
            <person name="Kuo A."/>
            <person name="Liang C."/>
            <person name="Lipzen A."/>
            <person name="Lutzoni F."/>
            <person name="Magnuson J."/>
            <person name="Mondo S."/>
            <person name="Nolan M."/>
            <person name="Ohm R."/>
            <person name="Pangilinan J."/>
            <person name="Park H.-J."/>
            <person name="Ramirez L."/>
            <person name="Alfaro M."/>
            <person name="Sun H."/>
            <person name="Tritt A."/>
            <person name="Yoshinaga Y."/>
            <person name="Zwiers L.-H."/>
            <person name="Turgeon B.G."/>
            <person name="Goodwin S.B."/>
            <person name="Spatafora J.W."/>
            <person name="Crous P.W."/>
            <person name="Grigoriev I.V."/>
        </authorList>
    </citation>
    <scope>NUCLEOTIDE SEQUENCE</scope>
    <source>
        <strain evidence="4 6">CBS 781.70</strain>
    </source>
</reference>
<evidence type="ECO:0000313" key="4">
    <source>
        <dbReference type="EMBL" id="KAF1810205.1"/>
    </source>
</evidence>
<proteinExistence type="inferred from homology"/>
<keyword evidence="5" id="KW-1185">Reference proteome</keyword>
<dbReference type="Pfam" id="PF13589">
    <property type="entry name" value="HATPase_c_3"/>
    <property type="match status" value="1"/>
</dbReference>
<feature type="region of interest" description="Disordered" evidence="2">
    <location>
        <begin position="965"/>
        <end position="993"/>
    </location>
</feature>
<dbReference type="PANTHER" id="PTHR10073">
    <property type="entry name" value="DNA MISMATCH REPAIR PROTEIN MLH, PMS, MUTL"/>
    <property type="match status" value="1"/>
</dbReference>
<dbReference type="EMBL" id="ML975167">
    <property type="protein sequence ID" value="KAF1810205.1"/>
    <property type="molecule type" value="Genomic_DNA"/>
</dbReference>
<dbReference type="GO" id="GO:0016887">
    <property type="term" value="F:ATP hydrolysis activity"/>
    <property type="evidence" value="ECO:0007669"/>
    <property type="project" value="InterPro"/>
</dbReference>
<dbReference type="SUPFAM" id="SSF118116">
    <property type="entry name" value="DNA mismatch repair protein MutL"/>
    <property type="match status" value="2"/>
</dbReference>
<evidence type="ECO:0000259" key="3">
    <source>
        <dbReference type="SMART" id="SM00853"/>
    </source>
</evidence>
<reference evidence="6" key="3">
    <citation type="submission" date="2025-04" db="UniProtKB">
        <authorList>
            <consortium name="RefSeq"/>
        </authorList>
    </citation>
    <scope>IDENTIFICATION</scope>
    <source>
        <strain evidence="6">CBS 781.70</strain>
    </source>
</reference>
<dbReference type="GO" id="GO:0032300">
    <property type="term" value="C:mismatch repair complex"/>
    <property type="evidence" value="ECO:0007669"/>
    <property type="project" value="InterPro"/>
</dbReference>
<dbReference type="GO" id="GO:0005524">
    <property type="term" value="F:ATP binding"/>
    <property type="evidence" value="ECO:0007669"/>
    <property type="project" value="InterPro"/>
</dbReference>
<feature type="region of interest" description="Disordered" evidence="2">
    <location>
        <begin position="318"/>
        <end position="344"/>
    </location>
</feature>
<feature type="region of interest" description="Disordered" evidence="2">
    <location>
        <begin position="435"/>
        <end position="533"/>
    </location>
</feature>
<dbReference type="SMART" id="SM00853">
    <property type="entry name" value="MutL_C"/>
    <property type="match status" value="1"/>
</dbReference>
<dbReference type="Gene3D" id="3.30.1540.20">
    <property type="entry name" value="MutL, C-terminal domain, dimerisation subdomain"/>
    <property type="match status" value="2"/>
</dbReference>
<dbReference type="InterPro" id="IPR014790">
    <property type="entry name" value="MutL_C"/>
</dbReference>
<organism evidence="4">
    <name type="scientific">Eremomyces bilateralis CBS 781.70</name>
    <dbReference type="NCBI Taxonomy" id="1392243"/>
    <lineage>
        <taxon>Eukaryota</taxon>
        <taxon>Fungi</taxon>
        <taxon>Dikarya</taxon>
        <taxon>Ascomycota</taxon>
        <taxon>Pezizomycotina</taxon>
        <taxon>Dothideomycetes</taxon>
        <taxon>Dothideomycetes incertae sedis</taxon>
        <taxon>Eremomycetales</taxon>
        <taxon>Eremomycetaceae</taxon>
        <taxon>Eremomyces</taxon>
    </lineage>
</organism>
<dbReference type="Proteomes" id="UP000504638">
    <property type="component" value="Unplaced"/>
</dbReference>
<feature type="compositionally biased region" description="Polar residues" evidence="2">
    <location>
        <begin position="497"/>
        <end position="533"/>
    </location>
</feature>
<evidence type="ECO:0000256" key="1">
    <source>
        <dbReference type="ARBA" id="ARBA00006082"/>
    </source>
</evidence>
<evidence type="ECO:0000256" key="2">
    <source>
        <dbReference type="SAM" id="MobiDB-lite"/>
    </source>
</evidence>
<dbReference type="SUPFAM" id="SSF55874">
    <property type="entry name" value="ATPase domain of HSP90 chaperone/DNA topoisomerase II/histidine kinase"/>
    <property type="match status" value="1"/>
</dbReference>
<evidence type="ECO:0000313" key="6">
    <source>
        <dbReference type="RefSeq" id="XP_033531836.1"/>
    </source>
</evidence>
<accession>A0A6G1FWD4</accession>
<dbReference type="GO" id="GO:0006298">
    <property type="term" value="P:mismatch repair"/>
    <property type="evidence" value="ECO:0007669"/>
    <property type="project" value="InterPro"/>
</dbReference>
<feature type="domain" description="MutL C-terminal dimerisation" evidence="3">
    <location>
        <begin position="688"/>
        <end position="907"/>
    </location>
</feature>